<reference evidence="1" key="1">
    <citation type="submission" date="2020-11" db="EMBL/GenBank/DDBJ databases">
        <authorList>
            <person name="Tran Van P."/>
        </authorList>
    </citation>
    <scope>NUCLEOTIDE SEQUENCE</scope>
</reference>
<evidence type="ECO:0000313" key="1">
    <source>
        <dbReference type="EMBL" id="CAD7260215.1"/>
    </source>
</evidence>
<name>A0A7R9AVC0_TIMSH</name>
<sequence length="394" mass="43025">MLNHEEELYQGYQLRNILQPRVVSHCPARARSVPRGGTLPGLPVEEHPAAKSELGQYHEEALCQGYQLRNILQPRVVSHCPVRARSVPRGGTLPGLPIEEHPAAKSELGQYHEETLCQGYQLTNILQPRVVSHCPARASLGQYQEEALRQGYQLRNILQPRVVSHCPFQSRAVPRGETLAGLPFEEHPAAKSGDIYINEAAYLDALLASVAWNNEDAPLNIGVPDYTDSFESNEGIYLLEITGGAVHHIENVGRATDVIVDPNEDYVLGSNLQVNGAVMKYRYDVSLLNGVMLERGELTVTINGVEADFDVNVYLVGGPAGYYATLGTVKTTAIGTIADVEVSHNDLDAAVVKMIQNSVQNHYTLDVADAVTLGLAGFIDTAVKEVDISAFIRD</sequence>
<dbReference type="AlphaFoldDB" id="A0A7R9AVC0"/>
<dbReference type="EMBL" id="OC001569">
    <property type="protein sequence ID" value="CAD7260215.1"/>
    <property type="molecule type" value="Genomic_DNA"/>
</dbReference>
<organism evidence="1">
    <name type="scientific">Timema shepardi</name>
    <name type="common">Walking stick</name>
    <dbReference type="NCBI Taxonomy" id="629360"/>
    <lineage>
        <taxon>Eukaryota</taxon>
        <taxon>Metazoa</taxon>
        <taxon>Ecdysozoa</taxon>
        <taxon>Arthropoda</taxon>
        <taxon>Hexapoda</taxon>
        <taxon>Insecta</taxon>
        <taxon>Pterygota</taxon>
        <taxon>Neoptera</taxon>
        <taxon>Polyneoptera</taxon>
        <taxon>Phasmatodea</taxon>
        <taxon>Timematodea</taxon>
        <taxon>Timematoidea</taxon>
        <taxon>Timematidae</taxon>
        <taxon>Timema</taxon>
    </lineage>
</organism>
<protein>
    <submittedName>
        <fullName evidence="1">Uncharacterized protein</fullName>
    </submittedName>
</protein>
<dbReference type="Gene3D" id="3.15.10.50">
    <property type="match status" value="1"/>
</dbReference>
<proteinExistence type="predicted"/>
<gene>
    <name evidence="1" type="ORF">TSIB3V08_LOCUS4398</name>
</gene>
<dbReference type="InterPro" id="IPR038602">
    <property type="entry name" value="Mite_allergen_7_sf"/>
</dbReference>
<accession>A0A7R9AVC0</accession>